<reference evidence="2 3" key="1">
    <citation type="submission" date="2018-11" db="EMBL/GenBank/DDBJ databases">
        <title>Flavobacterium sp. nov., YIM 102701-2 draft genome.</title>
        <authorList>
            <person name="Li G."/>
            <person name="Jiang Y."/>
        </authorList>
    </citation>
    <scope>NUCLEOTIDE SEQUENCE [LARGE SCALE GENOMIC DNA]</scope>
    <source>
        <strain evidence="2 3">YIM 102701-2</strain>
    </source>
</reference>
<keyword evidence="1" id="KW-0732">Signal</keyword>
<dbReference type="Pfam" id="PF14092">
    <property type="entry name" value="DUF4270"/>
    <property type="match status" value="1"/>
</dbReference>
<evidence type="ECO:0000313" key="2">
    <source>
        <dbReference type="EMBL" id="RRJ89667.1"/>
    </source>
</evidence>
<dbReference type="AlphaFoldDB" id="A0A3P3W5L5"/>
<evidence type="ECO:0000256" key="1">
    <source>
        <dbReference type="SAM" id="SignalP"/>
    </source>
</evidence>
<keyword evidence="3" id="KW-1185">Reference proteome</keyword>
<dbReference type="PROSITE" id="PS51257">
    <property type="entry name" value="PROKAR_LIPOPROTEIN"/>
    <property type="match status" value="1"/>
</dbReference>
<proteinExistence type="predicted"/>
<name>A0A3P3W5L5_9FLAO</name>
<dbReference type="OrthoDB" id="1466062at2"/>
<sequence>MKRKSLIGVLIASIAIFSQSCDSDFNEIGSDIFGDDGFGFESYQVQNINASMVNTGEVSTKNLIVNNLGVYEDAVFGKTTAHFVTQLEMTNGNEFTNVSNNPVIDSVYVYIPYNSSIEDTDSDGNTSYKLNNVYGNGTFTLNLFENGYLLRNFDPNNNLDTQEYYSSDKSLFDNNKKGIAGGRLNNSTSTSQNTNFKISDQEILLYKYDKEGQIINDSNNNPTVKERKKPGIWLDLDNDYFQNAFFANGKYKTILNNNVLKEYFKGLYFNVEANGSQNALAQLNISGGEFVIVYKADKSSTDTTRERKTLKLKIGYSPEAKAYATTVNLIEDVNSQNYKDALVSNASNPLWIKGNNGSIATISLFGNDADGNGVADELDVIKENDWLINQAVLTVYVDRTLQTNNSDLQPNRLFVYDAKNNTTIVDYNTDATTNPVKNLYNGIIDVSSENNTIKYRFRVTNHINNLIKKDSTNVVLGLAVTNDISLSTFNVLKNPKTSFNTKISKIPTGSVTSPFGTILHGPNHSDVNTRMKLDLFYTKKTN</sequence>
<comment type="caution">
    <text evidence="2">The sequence shown here is derived from an EMBL/GenBank/DDBJ whole genome shotgun (WGS) entry which is preliminary data.</text>
</comment>
<feature type="chain" id="PRO_5017968081" evidence="1">
    <location>
        <begin position="21"/>
        <end position="542"/>
    </location>
</feature>
<dbReference type="EMBL" id="RQVQ01000024">
    <property type="protein sequence ID" value="RRJ89667.1"/>
    <property type="molecule type" value="Genomic_DNA"/>
</dbReference>
<dbReference type="RefSeq" id="WP_125019474.1">
    <property type="nucleotide sequence ID" value="NZ_RQVQ01000024.1"/>
</dbReference>
<dbReference type="InterPro" id="IPR025366">
    <property type="entry name" value="DUF4270"/>
</dbReference>
<gene>
    <name evidence="2" type="ORF">EG240_11165</name>
</gene>
<protein>
    <submittedName>
        <fullName evidence="2">DUF4270 domain-containing protein</fullName>
    </submittedName>
</protein>
<dbReference type="Proteomes" id="UP000275719">
    <property type="component" value="Unassembled WGS sequence"/>
</dbReference>
<evidence type="ECO:0000313" key="3">
    <source>
        <dbReference type="Proteomes" id="UP000275719"/>
    </source>
</evidence>
<organism evidence="2 3">
    <name type="scientific">Paenimyroides tangerinum</name>
    <dbReference type="NCBI Taxonomy" id="2488728"/>
    <lineage>
        <taxon>Bacteria</taxon>
        <taxon>Pseudomonadati</taxon>
        <taxon>Bacteroidota</taxon>
        <taxon>Flavobacteriia</taxon>
        <taxon>Flavobacteriales</taxon>
        <taxon>Flavobacteriaceae</taxon>
        <taxon>Paenimyroides</taxon>
    </lineage>
</organism>
<feature type="signal peptide" evidence="1">
    <location>
        <begin position="1"/>
        <end position="20"/>
    </location>
</feature>
<accession>A0A3P3W5L5</accession>